<dbReference type="HOGENOM" id="CLU_2012464_0_0_5"/>
<dbReference type="eggNOG" id="COG0582">
    <property type="taxonomic scope" value="Bacteria"/>
</dbReference>
<dbReference type="InterPro" id="IPR013762">
    <property type="entry name" value="Integrase-like_cat_sf"/>
</dbReference>
<dbReference type="OrthoDB" id="7510934at2"/>
<dbReference type="PATRIC" id="fig|1122180.6.peg.2011"/>
<evidence type="ECO:0000313" key="2">
    <source>
        <dbReference type="EMBL" id="EYD71953.1"/>
    </source>
</evidence>
<dbReference type="AlphaFoldDB" id="A0A017HCR7"/>
<protein>
    <recommendedName>
        <fullName evidence="4">Tyr recombinase domain-containing protein</fullName>
    </recommendedName>
</protein>
<evidence type="ECO:0008006" key="4">
    <source>
        <dbReference type="Google" id="ProtNLM"/>
    </source>
</evidence>
<dbReference type="Proteomes" id="UP000025047">
    <property type="component" value="Unassembled WGS sequence"/>
</dbReference>
<dbReference type="GO" id="GO:0015074">
    <property type="term" value="P:DNA integration"/>
    <property type="evidence" value="ECO:0007669"/>
    <property type="project" value="InterPro"/>
</dbReference>
<dbReference type="InterPro" id="IPR011010">
    <property type="entry name" value="DNA_brk_join_enz"/>
</dbReference>
<dbReference type="SUPFAM" id="SSF56349">
    <property type="entry name" value="DNA breaking-rejoining enzymes"/>
    <property type="match status" value="1"/>
</dbReference>
<dbReference type="Gene3D" id="1.10.443.10">
    <property type="entry name" value="Intergrase catalytic core"/>
    <property type="match status" value="1"/>
</dbReference>
<proteinExistence type="predicted"/>
<keyword evidence="1" id="KW-0233">DNA recombination</keyword>
<dbReference type="GO" id="GO:0003677">
    <property type="term" value="F:DNA binding"/>
    <property type="evidence" value="ECO:0007669"/>
    <property type="project" value="InterPro"/>
</dbReference>
<dbReference type="EMBL" id="APGJ01000006">
    <property type="protein sequence ID" value="EYD71953.1"/>
    <property type="molecule type" value="Genomic_DNA"/>
</dbReference>
<accession>A0A017HCR7</accession>
<gene>
    <name evidence="2" type="ORF">Lokhon_02025</name>
</gene>
<evidence type="ECO:0000313" key="3">
    <source>
        <dbReference type="Proteomes" id="UP000025047"/>
    </source>
</evidence>
<name>A0A017HCR7_9RHOB</name>
<dbReference type="STRING" id="1122180.Lokhon_02025"/>
<dbReference type="GO" id="GO:0006310">
    <property type="term" value="P:DNA recombination"/>
    <property type="evidence" value="ECO:0007669"/>
    <property type="project" value="UniProtKB-KW"/>
</dbReference>
<evidence type="ECO:0000256" key="1">
    <source>
        <dbReference type="ARBA" id="ARBA00023172"/>
    </source>
</evidence>
<keyword evidence="3" id="KW-1185">Reference proteome</keyword>
<comment type="caution">
    <text evidence="2">The sequence shown here is derived from an EMBL/GenBank/DDBJ whole genome shotgun (WGS) entry which is preliminary data.</text>
</comment>
<sequence length="123" mass="13433">MRWRQSKPPHDYVEIPMLPTLQRELEGHTGGPYLLNAWGRLYTHGGIGNAVRAWLDEAGVKGSLHGVRKGLSSILPQLGASSYEIDVLLGHRMGSAESQVYVANAKRGEIAELLTSRMGGLDL</sequence>
<organism evidence="2 3">
    <name type="scientific">Limimaricola hongkongensis DSM 17492</name>
    <dbReference type="NCBI Taxonomy" id="1122180"/>
    <lineage>
        <taxon>Bacteria</taxon>
        <taxon>Pseudomonadati</taxon>
        <taxon>Pseudomonadota</taxon>
        <taxon>Alphaproteobacteria</taxon>
        <taxon>Rhodobacterales</taxon>
        <taxon>Paracoccaceae</taxon>
        <taxon>Limimaricola</taxon>
    </lineage>
</organism>
<reference evidence="2 3" key="1">
    <citation type="submission" date="2013-03" db="EMBL/GenBank/DDBJ databases">
        <authorList>
            <person name="Fiebig A."/>
            <person name="Goeker M."/>
            <person name="Klenk H.-P.P."/>
        </authorList>
    </citation>
    <scope>NUCLEOTIDE SEQUENCE [LARGE SCALE GENOMIC DNA]</scope>
    <source>
        <strain evidence="2 3">DSM 17492</strain>
    </source>
</reference>